<dbReference type="AlphaFoldDB" id="A0A5N0VQ88"/>
<evidence type="ECO:0000313" key="4">
    <source>
        <dbReference type="Proteomes" id="UP000319769"/>
    </source>
</evidence>
<proteinExistence type="predicted"/>
<reference evidence="3" key="1">
    <citation type="submission" date="2019-09" db="EMBL/GenBank/DDBJ databases">
        <authorList>
            <person name="Teo W.F.A."/>
            <person name="Duangmal K."/>
        </authorList>
    </citation>
    <scope>NUCLEOTIDE SEQUENCE [LARGE SCALE GENOMIC DNA]</scope>
    <source>
        <strain evidence="3">K81G1</strain>
    </source>
</reference>
<feature type="compositionally biased region" description="Pro residues" evidence="1">
    <location>
        <begin position="148"/>
        <end position="159"/>
    </location>
</feature>
<feature type="region of interest" description="Disordered" evidence="1">
    <location>
        <begin position="203"/>
        <end position="223"/>
    </location>
</feature>
<feature type="compositionally biased region" description="Low complexity" evidence="1">
    <location>
        <begin position="203"/>
        <end position="213"/>
    </location>
</feature>
<feature type="region of interest" description="Disordered" evidence="1">
    <location>
        <begin position="144"/>
        <end position="166"/>
    </location>
</feature>
<feature type="transmembrane region" description="Helical" evidence="2">
    <location>
        <begin position="175"/>
        <end position="197"/>
    </location>
</feature>
<gene>
    <name evidence="3" type="ORF">FPZ12_000800</name>
</gene>
<sequence>MSWQDELRRLDAELASGKISLHQHRKQRDELLAAASGGMSPSPVPAPVNQPRQWQVTVPAPQPQQWQATVPAPESQQWQATAPVPHPEPEPEPEPAMTASEALLHTDRPTSAPSPADYRATESIPYPMIHEAPTVITPVVRTPSLPGLTPPPAQPPSVPSLPTIPKRTGRGRPTWLFVTLGVLVVLAMILCATYFLGARDDTTTAAQPTSSPTLAPQDAAGAAEARLPTLPGEANPNNSTMSIDKAVQLKLVSEGDAALMKASGAQEIVYRASSDPANSPNGNMVLAVPATSAAEAAKLVATLRKNLTANGFVAEPHGPAESDIAYTGSDATGRVSALWYTSGSLAVGIGVSQPSTSDPAQLRSRLEQIRTQVTGALPAG</sequence>
<evidence type="ECO:0000256" key="2">
    <source>
        <dbReference type="SAM" id="Phobius"/>
    </source>
</evidence>
<dbReference type="Proteomes" id="UP000319769">
    <property type="component" value="Unassembled WGS sequence"/>
</dbReference>
<evidence type="ECO:0000313" key="3">
    <source>
        <dbReference type="EMBL" id="KAA9166781.1"/>
    </source>
</evidence>
<keyword evidence="2" id="KW-0472">Membrane</keyword>
<protein>
    <recommendedName>
        <fullName evidence="5">Flagellar basal body-associated protein FliL</fullName>
    </recommendedName>
</protein>
<name>A0A5N0VQ88_9PSEU</name>
<keyword evidence="2" id="KW-1133">Transmembrane helix</keyword>
<dbReference type="OrthoDB" id="3610689at2"/>
<feature type="compositionally biased region" description="Polar residues" evidence="1">
    <location>
        <begin position="63"/>
        <end position="79"/>
    </location>
</feature>
<keyword evidence="4" id="KW-1185">Reference proteome</keyword>
<evidence type="ECO:0000256" key="1">
    <source>
        <dbReference type="SAM" id="MobiDB-lite"/>
    </source>
</evidence>
<feature type="region of interest" description="Disordered" evidence="1">
    <location>
        <begin position="21"/>
        <end position="96"/>
    </location>
</feature>
<evidence type="ECO:0008006" key="5">
    <source>
        <dbReference type="Google" id="ProtNLM"/>
    </source>
</evidence>
<accession>A0A5N0VQ88</accession>
<keyword evidence="2" id="KW-0812">Transmembrane</keyword>
<organism evidence="3 4">
    <name type="scientific">Amycolatopsis acidicola</name>
    <dbReference type="NCBI Taxonomy" id="2596893"/>
    <lineage>
        <taxon>Bacteria</taxon>
        <taxon>Bacillati</taxon>
        <taxon>Actinomycetota</taxon>
        <taxon>Actinomycetes</taxon>
        <taxon>Pseudonocardiales</taxon>
        <taxon>Pseudonocardiaceae</taxon>
        <taxon>Amycolatopsis</taxon>
    </lineage>
</organism>
<comment type="caution">
    <text evidence="3">The sequence shown here is derived from an EMBL/GenBank/DDBJ whole genome shotgun (WGS) entry which is preliminary data.</text>
</comment>
<dbReference type="RefSeq" id="WP_144745432.1">
    <property type="nucleotide sequence ID" value="NZ_VMNW02000001.1"/>
</dbReference>
<dbReference type="EMBL" id="VMNW02000001">
    <property type="protein sequence ID" value="KAA9166781.1"/>
    <property type="molecule type" value="Genomic_DNA"/>
</dbReference>